<keyword evidence="3" id="KW-0663">Pyridoxal phosphate</keyword>
<dbReference type="RefSeq" id="WP_012164170.1">
    <property type="nucleotide sequence ID" value="NC_009925.1"/>
</dbReference>
<accession>B0C5S6</accession>
<name>B0C5S6_ACAM1</name>
<protein>
    <submittedName>
        <fullName evidence="4">Branched-chain amino acid aminotransferase</fullName>
    </submittedName>
</protein>
<evidence type="ECO:0000313" key="5">
    <source>
        <dbReference type="Proteomes" id="UP000000268"/>
    </source>
</evidence>
<dbReference type="SUPFAM" id="SSF56752">
    <property type="entry name" value="D-aminoacid aminotransferase-like PLP-dependent enzymes"/>
    <property type="match status" value="1"/>
</dbReference>
<dbReference type="InterPro" id="IPR001544">
    <property type="entry name" value="Aminotrans_IV"/>
</dbReference>
<keyword evidence="4" id="KW-0808">Transferase</keyword>
<organism evidence="4 5">
    <name type="scientific">Acaryochloris marina (strain MBIC 11017)</name>
    <dbReference type="NCBI Taxonomy" id="329726"/>
    <lineage>
        <taxon>Bacteria</taxon>
        <taxon>Bacillati</taxon>
        <taxon>Cyanobacteriota</taxon>
        <taxon>Cyanophyceae</taxon>
        <taxon>Acaryochloridales</taxon>
        <taxon>Acaryochloridaceae</taxon>
        <taxon>Acaryochloris</taxon>
    </lineage>
</organism>
<dbReference type="eggNOG" id="COG0115">
    <property type="taxonomic scope" value="Bacteria"/>
</dbReference>
<comment type="cofactor">
    <cofactor evidence="1">
        <name>pyridoxal 5'-phosphate</name>
        <dbReference type="ChEBI" id="CHEBI:597326"/>
    </cofactor>
</comment>
<dbReference type="KEGG" id="amr:AM1_3810"/>
<dbReference type="HOGENOM" id="CLU_020844_3_0_3"/>
<dbReference type="InterPro" id="IPR050571">
    <property type="entry name" value="Class-IV_PLP-Dep_Aminotrnsfr"/>
</dbReference>
<sequence>MSLLTNLNGVIAASATVSVLDRGFLYGDSIYEVVRTFQGRHFGLQEHLDRLRQSAEHLYMEVPWSDQHIQAEVERTLQQAPWQESYIRIVVSRGTETKISLQPSPNLQPSLLIVASEISPEPILSEQGIHLVISERLRNDRQALSPAAKTGNYLNNILALLEAQQQGAEDALMLNQQGDITEATTSNLWIVREGVVQTPPADVGILKGITRYFLWRILQTHGIPCEEVILKPEDLWSAEEAFLSSSVRLMMPVNQINEYRLPQCPGKITRFLWEEFLRLMAKESHSFEKILPV</sequence>
<dbReference type="PANTHER" id="PTHR42743:SF11">
    <property type="entry name" value="AMINODEOXYCHORISMATE LYASE"/>
    <property type="match status" value="1"/>
</dbReference>
<keyword evidence="5" id="KW-1185">Reference proteome</keyword>
<evidence type="ECO:0000256" key="1">
    <source>
        <dbReference type="ARBA" id="ARBA00001933"/>
    </source>
</evidence>
<dbReference type="GO" id="GO:0008652">
    <property type="term" value="P:amino acid biosynthetic process"/>
    <property type="evidence" value="ECO:0007669"/>
    <property type="project" value="UniProtKB-ARBA"/>
</dbReference>
<evidence type="ECO:0000313" key="4">
    <source>
        <dbReference type="EMBL" id="ABW28797.1"/>
    </source>
</evidence>
<dbReference type="STRING" id="329726.AM1_3810"/>
<dbReference type="AlphaFoldDB" id="B0C5S6"/>
<dbReference type="Gene3D" id="3.20.10.10">
    <property type="entry name" value="D-amino Acid Aminotransferase, subunit A, domain 2"/>
    <property type="match status" value="1"/>
</dbReference>
<dbReference type="InterPro" id="IPR043132">
    <property type="entry name" value="BCAT-like_C"/>
</dbReference>
<gene>
    <name evidence="4" type="ordered locus">AM1_3810</name>
</gene>
<dbReference type="Proteomes" id="UP000000268">
    <property type="component" value="Chromosome"/>
</dbReference>
<dbReference type="GO" id="GO:0008483">
    <property type="term" value="F:transaminase activity"/>
    <property type="evidence" value="ECO:0007669"/>
    <property type="project" value="UniProtKB-KW"/>
</dbReference>
<evidence type="ECO:0000256" key="2">
    <source>
        <dbReference type="ARBA" id="ARBA00009320"/>
    </source>
</evidence>
<dbReference type="EMBL" id="CP000828">
    <property type="protein sequence ID" value="ABW28797.1"/>
    <property type="molecule type" value="Genomic_DNA"/>
</dbReference>
<dbReference type="GO" id="GO:0046394">
    <property type="term" value="P:carboxylic acid biosynthetic process"/>
    <property type="evidence" value="ECO:0007669"/>
    <property type="project" value="UniProtKB-ARBA"/>
</dbReference>
<dbReference type="Gene3D" id="3.30.470.10">
    <property type="match status" value="1"/>
</dbReference>
<dbReference type="OrthoDB" id="451849at2"/>
<dbReference type="InterPro" id="IPR043131">
    <property type="entry name" value="BCAT-like_N"/>
</dbReference>
<proteinExistence type="inferred from homology"/>
<keyword evidence="4" id="KW-0032">Aminotransferase</keyword>
<comment type="similarity">
    <text evidence="2">Belongs to the class-IV pyridoxal-phosphate-dependent aminotransferase family.</text>
</comment>
<evidence type="ECO:0000256" key="3">
    <source>
        <dbReference type="ARBA" id="ARBA00022898"/>
    </source>
</evidence>
<dbReference type="FunFam" id="3.20.10.10:FF:000002">
    <property type="entry name" value="D-alanine aminotransferase"/>
    <property type="match status" value="1"/>
</dbReference>
<reference evidence="4 5" key="1">
    <citation type="journal article" date="2008" name="Proc. Natl. Acad. Sci. U.S.A.">
        <title>Niche adaptation and genome expansion in the chlorophyll d-producing cyanobacterium Acaryochloris marina.</title>
        <authorList>
            <person name="Swingley W.D."/>
            <person name="Chen M."/>
            <person name="Cheung P.C."/>
            <person name="Conrad A.L."/>
            <person name="Dejesa L.C."/>
            <person name="Hao J."/>
            <person name="Honchak B.M."/>
            <person name="Karbach L.E."/>
            <person name="Kurdoglu A."/>
            <person name="Lahiri S."/>
            <person name="Mastrian S.D."/>
            <person name="Miyashita H."/>
            <person name="Page L."/>
            <person name="Ramakrishna P."/>
            <person name="Satoh S."/>
            <person name="Sattley W.M."/>
            <person name="Shimada Y."/>
            <person name="Taylor H.L."/>
            <person name="Tomo T."/>
            <person name="Tsuchiya T."/>
            <person name="Wang Z.T."/>
            <person name="Raymond J."/>
            <person name="Mimuro M."/>
            <person name="Blankenship R.E."/>
            <person name="Touchman J.W."/>
        </authorList>
    </citation>
    <scope>NUCLEOTIDE SEQUENCE [LARGE SCALE GENOMIC DNA]</scope>
    <source>
        <strain evidence="5">MBIC 11017</strain>
    </source>
</reference>
<dbReference type="Pfam" id="PF01063">
    <property type="entry name" value="Aminotran_4"/>
    <property type="match status" value="1"/>
</dbReference>
<dbReference type="InterPro" id="IPR036038">
    <property type="entry name" value="Aminotransferase-like"/>
</dbReference>
<dbReference type="PANTHER" id="PTHR42743">
    <property type="entry name" value="AMINO-ACID AMINOTRANSFERASE"/>
    <property type="match status" value="1"/>
</dbReference>